<evidence type="ECO:0000256" key="2">
    <source>
        <dbReference type="ARBA" id="ARBA00007639"/>
    </source>
</evidence>
<feature type="domain" description="Periplasmic binding protein" evidence="3">
    <location>
        <begin position="28"/>
        <end position="273"/>
    </location>
</feature>
<dbReference type="AlphaFoldDB" id="A0A382AZA4"/>
<accession>A0A382AZA4</accession>
<dbReference type="GO" id="GO:0030288">
    <property type="term" value="C:outer membrane-bounded periplasmic space"/>
    <property type="evidence" value="ECO:0007669"/>
    <property type="project" value="TreeGrafter"/>
</dbReference>
<dbReference type="PANTHER" id="PTHR30036:SF7">
    <property type="entry name" value="ABC TRANSPORTER PERIPLASMIC-BINDING PROTEIN YPHF"/>
    <property type="match status" value="1"/>
</dbReference>
<reference evidence="4" key="1">
    <citation type="submission" date="2018-05" db="EMBL/GenBank/DDBJ databases">
        <authorList>
            <person name="Lanie J.A."/>
            <person name="Ng W.-L."/>
            <person name="Kazmierczak K.M."/>
            <person name="Andrzejewski T.M."/>
            <person name="Davidsen T.M."/>
            <person name="Wayne K.J."/>
            <person name="Tettelin H."/>
            <person name="Glass J.I."/>
            <person name="Rusch D."/>
            <person name="Podicherti R."/>
            <person name="Tsui H.-C.T."/>
            <person name="Winkler M.E."/>
        </authorList>
    </citation>
    <scope>NUCLEOTIDE SEQUENCE</scope>
</reference>
<dbReference type="SUPFAM" id="SSF53822">
    <property type="entry name" value="Periplasmic binding protein-like I"/>
    <property type="match status" value="1"/>
</dbReference>
<evidence type="ECO:0000313" key="4">
    <source>
        <dbReference type="EMBL" id="SVB06362.1"/>
    </source>
</evidence>
<evidence type="ECO:0000256" key="1">
    <source>
        <dbReference type="ARBA" id="ARBA00004196"/>
    </source>
</evidence>
<organism evidence="4">
    <name type="scientific">marine metagenome</name>
    <dbReference type="NCBI Taxonomy" id="408172"/>
    <lineage>
        <taxon>unclassified sequences</taxon>
        <taxon>metagenomes</taxon>
        <taxon>ecological metagenomes</taxon>
    </lineage>
</organism>
<dbReference type="GO" id="GO:0030246">
    <property type="term" value="F:carbohydrate binding"/>
    <property type="evidence" value="ECO:0007669"/>
    <property type="project" value="TreeGrafter"/>
</dbReference>
<dbReference type="Gene3D" id="3.40.50.2300">
    <property type="match status" value="2"/>
</dbReference>
<dbReference type="InterPro" id="IPR025997">
    <property type="entry name" value="SBP_2_dom"/>
</dbReference>
<comment type="subcellular location">
    <subcellularLocation>
        <location evidence="1">Cell envelope</location>
    </subcellularLocation>
</comment>
<dbReference type="EMBL" id="UINC01027319">
    <property type="protein sequence ID" value="SVB06362.1"/>
    <property type="molecule type" value="Genomic_DNA"/>
</dbReference>
<comment type="similarity">
    <text evidence="2">Belongs to the bacterial solute-binding protein 2 family.</text>
</comment>
<dbReference type="Pfam" id="PF13407">
    <property type="entry name" value="Peripla_BP_4"/>
    <property type="match status" value="1"/>
</dbReference>
<sequence length="307" mass="31616">MKTLKNFVLAIAVWTIMSVSALATDVIVVSHGQANDPFWSVAKNGVDSACKDMGISCKYTAPGTFDMVEMAKLIDNAVSQNPKGIVITLPDAAALGKSVKAAIAAGIPVISMNSGSDDYASLGISAHVGQTEFEAGVGGGQKMKAAGGSKALCVNHEVGNVALDRRCAGFKKGFGGSVDILGTSNDPTEIKKAVAAKLSGGYDTILTLGAGLSGEAALAALEDAGKVGSVKLGTFDMSPDMLKAAAAGKVEFLIDQQQYLQGYLPIAIFAQYMRWGTMPAGVVMTGPGFVTPDNASKVIKWAAQGYR</sequence>
<name>A0A382AZA4_9ZZZZ</name>
<evidence type="ECO:0000259" key="3">
    <source>
        <dbReference type="Pfam" id="PF13407"/>
    </source>
</evidence>
<proteinExistence type="inferred from homology"/>
<protein>
    <recommendedName>
        <fullName evidence="3">Periplasmic binding protein domain-containing protein</fullName>
    </recommendedName>
</protein>
<dbReference type="InterPro" id="IPR028082">
    <property type="entry name" value="Peripla_BP_I"/>
</dbReference>
<dbReference type="CDD" id="cd06312">
    <property type="entry name" value="PBP1_ABC_sugar_binding-like"/>
    <property type="match status" value="1"/>
</dbReference>
<gene>
    <name evidence="4" type="ORF">METZ01_LOCUS159216</name>
</gene>
<dbReference type="InterPro" id="IPR050555">
    <property type="entry name" value="Bact_Solute-Bind_Prot2"/>
</dbReference>
<dbReference type="PANTHER" id="PTHR30036">
    <property type="entry name" value="D-XYLOSE-BINDING PERIPLASMIC PROTEIN"/>
    <property type="match status" value="1"/>
</dbReference>